<keyword evidence="1" id="KW-0732">Signal</keyword>
<dbReference type="Pfam" id="PF13365">
    <property type="entry name" value="Trypsin_2"/>
    <property type="match status" value="1"/>
</dbReference>
<name>A0A917Q8N9_9HYPH</name>
<dbReference type="SUPFAM" id="SSF50494">
    <property type="entry name" value="Trypsin-like serine proteases"/>
    <property type="match status" value="1"/>
</dbReference>
<dbReference type="RefSeq" id="WP_188913104.1">
    <property type="nucleotide sequence ID" value="NZ_BMMF01000006.1"/>
</dbReference>
<dbReference type="InterPro" id="IPR025282">
    <property type="entry name" value="DUF4214"/>
</dbReference>
<feature type="domain" description="DUF4214" evidence="2">
    <location>
        <begin position="350"/>
        <end position="421"/>
    </location>
</feature>
<evidence type="ECO:0000259" key="2">
    <source>
        <dbReference type="Pfam" id="PF13946"/>
    </source>
</evidence>
<dbReference type="InterPro" id="IPR050966">
    <property type="entry name" value="Glutamyl_endopeptidase"/>
</dbReference>
<dbReference type="EMBL" id="BMMF01000006">
    <property type="protein sequence ID" value="GGK35849.1"/>
    <property type="molecule type" value="Genomic_DNA"/>
</dbReference>
<evidence type="ECO:0000313" key="3">
    <source>
        <dbReference type="EMBL" id="GGK35849.1"/>
    </source>
</evidence>
<dbReference type="PANTHER" id="PTHR15462:SF8">
    <property type="entry name" value="SERINE PROTEASE"/>
    <property type="match status" value="1"/>
</dbReference>
<dbReference type="Gene3D" id="2.40.10.10">
    <property type="entry name" value="Trypsin-like serine proteases"/>
    <property type="match status" value="2"/>
</dbReference>
<accession>A0A917Q8N9</accession>
<dbReference type="InterPro" id="IPR043504">
    <property type="entry name" value="Peptidase_S1_PA_chymotrypsin"/>
</dbReference>
<proteinExistence type="predicted"/>
<sequence length="434" mass="47058">MTTTFQADDDIYPGTTIVFIEAWWGSAYATGSGVLVGRNDIVTASHVIYSQSLGGTPDYIRVYPSYNPSSFDNLYYDDLTYQFFPDFDPDGDGRLFPGDFRRGTLAESELDLALISLRDPLGDQFGWMGIDWGFTGGNVGVLGHPGVYGVRLMYDGGSVSRSSVDGVYYIGRDLEVNPGNSGGPIYYDYGDGPYAVGVVSTGAAATALGAHRYWLEEAMTFNDRLLTARADETIGTTSNDWFTLDRGIRRVDLGPGYDTLFVDLARSAVDAFRGTTGFELQSRITGERVALVSVEEVELRDGKFLAGPRSGNMDEAYLLYSAAFGRTPDEGGLLHWTNALDRGASLQAVANAFLGAPEYVARYGAFWNQTEASFVTEFYRNILDRAPDLGGLAFWASQLATGFLTHADVLAGIALSPENRASVAGDIGAAYWVV</sequence>
<dbReference type="AlphaFoldDB" id="A0A917Q8N9"/>
<gene>
    <name evidence="3" type="ORF">GCM10011322_23520</name>
</gene>
<dbReference type="InterPro" id="IPR009003">
    <property type="entry name" value="Peptidase_S1_PA"/>
</dbReference>
<organism evidence="3 4">
    <name type="scientific">Salinarimonas ramus</name>
    <dbReference type="NCBI Taxonomy" id="690164"/>
    <lineage>
        <taxon>Bacteria</taxon>
        <taxon>Pseudomonadati</taxon>
        <taxon>Pseudomonadota</taxon>
        <taxon>Alphaproteobacteria</taxon>
        <taxon>Hyphomicrobiales</taxon>
        <taxon>Salinarimonadaceae</taxon>
        <taxon>Salinarimonas</taxon>
    </lineage>
</organism>
<dbReference type="Pfam" id="PF13946">
    <property type="entry name" value="DUF4214"/>
    <property type="match status" value="1"/>
</dbReference>
<evidence type="ECO:0000313" key="4">
    <source>
        <dbReference type="Proteomes" id="UP000600449"/>
    </source>
</evidence>
<protein>
    <recommendedName>
        <fullName evidence="2">DUF4214 domain-containing protein</fullName>
    </recommendedName>
</protein>
<evidence type="ECO:0000256" key="1">
    <source>
        <dbReference type="ARBA" id="ARBA00022729"/>
    </source>
</evidence>
<dbReference type="PANTHER" id="PTHR15462">
    <property type="entry name" value="SERINE PROTEASE"/>
    <property type="match status" value="1"/>
</dbReference>
<comment type="caution">
    <text evidence="3">The sequence shown here is derived from an EMBL/GenBank/DDBJ whole genome shotgun (WGS) entry which is preliminary data.</text>
</comment>
<reference evidence="3 4" key="1">
    <citation type="journal article" date="2014" name="Int. J. Syst. Evol. Microbiol.">
        <title>Complete genome sequence of Corynebacterium casei LMG S-19264T (=DSM 44701T), isolated from a smear-ripened cheese.</title>
        <authorList>
            <consortium name="US DOE Joint Genome Institute (JGI-PGF)"/>
            <person name="Walter F."/>
            <person name="Albersmeier A."/>
            <person name="Kalinowski J."/>
            <person name="Ruckert C."/>
        </authorList>
    </citation>
    <scope>NUCLEOTIDE SEQUENCE [LARGE SCALE GENOMIC DNA]</scope>
    <source>
        <strain evidence="3 4">CGMCC 1.9161</strain>
    </source>
</reference>
<dbReference type="Proteomes" id="UP000600449">
    <property type="component" value="Unassembled WGS sequence"/>
</dbReference>
<keyword evidence="4" id="KW-1185">Reference proteome</keyword>